<organism evidence="6 7">
    <name type="scientific">Mycolicibacterium porcinum</name>
    <dbReference type="NCBI Taxonomy" id="39693"/>
    <lineage>
        <taxon>Bacteria</taxon>
        <taxon>Bacillati</taxon>
        <taxon>Actinomycetota</taxon>
        <taxon>Actinomycetes</taxon>
        <taxon>Mycobacteriales</taxon>
        <taxon>Mycobacteriaceae</taxon>
        <taxon>Mycolicibacterium</taxon>
    </lineage>
</organism>
<keyword evidence="4 5" id="KW-0472">Membrane</keyword>
<dbReference type="GO" id="GO:0012505">
    <property type="term" value="C:endomembrane system"/>
    <property type="evidence" value="ECO:0007669"/>
    <property type="project" value="UniProtKB-SubCell"/>
</dbReference>
<evidence type="ECO:0000256" key="5">
    <source>
        <dbReference type="SAM" id="Phobius"/>
    </source>
</evidence>
<feature type="transmembrane region" description="Helical" evidence="5">
    <location>
        <begin position="35"/>
        <end position="54"/>
    </location>
</feature>
<dbReference type="EMBL" id="JACKVC010000032">
    <property type="protein sequence ID" value="MCV7392721.1"/>
    <property type="molecule type" value="Genomic_DNA"/>
</dbReference>
<name>A0AAW5TEU3_9MYCO</name>
<reference evidence="6" key="2">
    <citation type="journal article" date="2022" name="BMC Genomics">
        <title>Comparative genome analysis of mycobacteria focusing on tRNA and non-coding RNA.</title>
        <authorList>
            <person name="Behra P.R.K."/>
            <person name="Pettersson B.M.F."/>
            <person name="Ramesh M."/>
            <person name="Das S."/>
            <person name="Dasgupta S."/>
            <person name="Kirsebom L.A."/>
        </authorList>
    </citation>
    <scope>NUCLEOTIDE SEQUENCE</scope>
    <source>
        <strain evidence="6">DSM 44242</strain>
    </source>
</reference>
<comment type="caution">
    <text evidence="6">The sequence shown here is derived from an EMBL/GenBank/DDBJ whole genome shotgun (WGS) entry which is preliminary data.</text>
</comment>
<keyword evidence="3 5" id="KW-1133">Transmembrane helix</keyword>
<dbReference type="AlphaFoldDB" id="A0AAW5TEU3"/>
<dbReference type="PANTHER" id="PTHR43847">
    <property type="entry name" value="BLL3993 PROTEIN"/>
    <property type="match status" value="1"/>
</dbReference>
<dbReference type="InterPro" id="IPR052527">
    <property type="entry name" value="Metal_cation-efflux_comp"/>
</dbReference>
<dbReference type="RefSeq" id="WP_036442275.1">
    <property type="nucleotide sequence ID" value="NZ_JACKVC010000032.1"/>
</dbReference>
<proteinExistence type="predicted"/>
<gene>
    <name evidence="6" type="ORF">H5P34_32190</name>
</gene>
<sequence>MNAVIRMLISGSLGMTATALVIFASAGTFDYWRGWAFLAVLAMSGWMSAIYFLRTNPAVLLRRLPKAEERPRQKVISAGVFVLWAAMLVVSSLDHRFKWSVVATEISLAGDVLVALAFAAIGLVLAQNSHAAVTVRVEANQPLVSTGLYGLVRHPMYACNGLLLVGIPLALGSFWGLMFLIPGLLLFAVRVLDEERFLAVELGGYRDYMQKVRYRMLPGIW</sequence>
<evidence type="ECO:0000256" key="3">
    <source>
        <dbReference type="ARBA" id="ARBA00022989"/>
    </source>
</evidence>
<feature type="transmembrane region" description="Helical" evidence="5">
    <location>
        <begin position="99"/>
        <end position="126"/>
    </location>
</feature>
<keyword evidence="2 5" id="KW-0812">Transmembrane</keyword>
<dbReference type="PANTHER" id="PTHR43847:SF1">
    <property type="entry name" value="BLL3993 PROTEIN"/>
    <property type="match status" value="1"/>
</dbReference>
<evidence type="ECO:0000256" key="4">
    <source>
        <dbReference type="ARBA" id="ARBA00023136"/>
    </source>
</evidence>
<evidence type="ECO:0000313" key="6">
    <source>
        <dbReference type="EMBL" id="MCV7392721.1"/>
    </source>
</evidence>
<comment type="subcellular location">
    <subcellularLocation>
        <location evidence="1">Endomembrane system</location>
        <topology evidence="1">Multi-pass membrane protein</topology>
    </subcellularLocation>
</comment>
<dbReference type="Pfam" id="PF04191">
    <property type="entry name" value="PEMT"/>
    <property type="match status" value="1"/>
</dbReference>
<dbReference type="Proteomes" id="UP001141659">
    <property type="component" value="Unassembled WGS sequence"/>
</dbReference>
<evidence type="ECO:0000313" key="7">
    <source>
        <dbReference type="Proteomes" id="UP001141659"/>
    </source>
</evidence>
<feature type="transmembrane region" description="Helical" evidence="5">
    <location>
        <begin position="7"/>
        <end position="29"/>
    </location>
</feature>
<reference evidence="6" key="1">
    <citation type="submission" date="2020-07" db="EMBL/GenBank/DDBJ databases">
        <authorList>
            <person name="Pettersson B.M.F."/>
            <person name="Behra P.R.K."/>
            <person name="Ramesh M."/>
            <person name="Das S."/>
            <person name="Dasgupta S."/>
            <person name="Kirsebom L.A."/>
        </authorList>
    </citation>
    <scope>NUCLEOTIDE SEQUENCE</scope>
    <source>
        <strain evidence="6">DSM 44242</strain>
    </source>
</reference>
<feature type="transmembrane region" description="Helical" evidence="5">
    <location>
        <begin position="75"/>
        <end position="93"/>
    </location>
</feature>
<feature type="transmembrane region" description="Helical" evidence="5">
    <location>
        <begin position="162"/>
        <end position="189"/>
    </location>
</feature>
<dbReference type="InterPro" id="IPR007318">
    <property type="entry name" value="Phopholipid_MeTrfase"/>
</dbReference>
<dbReference type="Gene3D" id="1.20.120.1630">
    <property type="match status" value="1"/>
</dbReference>
<evidence type="ECO:0000256" key="2">
    <source>
        <dbReference type="ARBA" id="ARBA00022692"/>
    </source>
</evidence>
<protein>
    <submittedName>
        <fullName evidence="6">Isoprenylcysteine carboxylmethyltransferase family protein</fullName>
    </submittedName>
</protein>
<evidence type="ECO:0000256" key="1">
    <source>
        <dbReference type="ARBA" id="ARBA00004127"/>
    </source>
</evidence>
<accession>A0AAW5TEU3</accession>